<dbReference type="SMART" id="SM00408">
    <property type="entry name" value="IGc2"/>
    <property type="match status" value="3"/>
</dbReference>
<evidence type="ECO:0000256" key="5">
    <source>
        <dbReference type="SAM" id="Phobius"/>
    </source>
</evidence>
<evidence type="ECO:0000256" key="4">
    <source>
        <dbReference type="SAM" id="MobiDB-lite"/>
    </source>
</evidence>
<keyword evidence="2 5" id="KW-0472">Membrane</keyword>
<dbReference type="PROSITE" id="PS50835">
    <property type="entry name" value="IG_LIKE"/>
    <property type="match status" value="5"/>
</dbReference>
<feature type="domain" description="Ig-like" evidence="6">
    <location>
        <begin position="377"/>
        <end position="469"/>
    </location>
</feature>
<keyword evidence="5" id="KW-0812">Transmembrane</keyword>
<keyword evidence="7" id="KW-1185">Reference proteome</keyword>
<evidence type="ECO:0000313" key="9">
    <source>
        <dbReference type="RefSeq" id="XP_022250003.1"/>
    </source>
</evidence>
<dbReference type="InterPro" id="IPR003598">
    <property type="entry name" value="Ig_sub2"/>
</dbReference>
<dbReference type="Pfam" id="PF13927">
    <property type="entry name" value="Ig_3"/>
    <property type="match status" value="2"/>
</dbReference>
<evidence type="ECO:0000256" key="2">
    <source>
        <dbReference type="ARBA" id="ARBA00023136"/>
    </source>
</evidence>
<accession>A0ABM1T297</accession>
<keyword evidence="3" id="KW-1015">Disulfide bond</keyword>
<dbReference type="SUPFAM" id="SSF48726">
    <property type="entry name" value="Immunoglobulin"/>
    <property type="match status" value="5"/>
</dbReference>
<reference evidence="8 9" key="1">
    <citation type="submission" date="2025-05" db="UniProtKB">
        <authorList>
            <consortium name="RefSeq"/>
        </authorList>
    </citation>
    <scope>IDENTIFICATION</scope>
    <source>
        <tissue evidence="8 9">Muscle</tissue>
    </source>
</reference>
<feature type="domain" description="Ig-like" evidence="6">
    <location>
        <begin position="44"/>
        <end position="168"/>
    </location>
</feature>
<feature type="region of interest" description="Disordered" evidence="4">
    <location>
        <begin position="707"/>
        <end position="750"/>
    </location>
</feature>
<feature type="domain" description="Ig-like" evidence="6">
    <location>
        <begin position="474"/>
        <end position="551"/>
    </location>
</feature>
<keyword evidence="5" id="KW-1133">Transmembrane helix</keyword>
<name>A0ABM1T297_LIMPO</name>
<dbReference type="Proteomes" id="UP000694941">
    <property type="component" value="Unplaced"/>
</dbReference>
<evidence type="ECO:0000313" key="7">
    <source>
        <dbReference type="Proteomes" id="UP000694941"/>
    </source>
</evidence>
<dbReference type="InterPro" id="IPR007110">
    <property type="entry name" value="Ig-like_dom"/>
</dbReference>
<dbReference type="GeneID" id="106467439"/>
<evidence type="ECO:0000256" key="1">
    <source>
        <dbReference type="ARBA" id="ARBA00004167"/>
    </source>
</evidence>
<feature type="transmembrane region" description="Helical" evidence="5">
    <location>
        <begin position="674"/>
        <end position="700"/>
    </location>
</feature>
<feature type="domain" description="Ig-like" evidence="6">
    <location>
        <begin position="278"/>
        <end position="372"/>
    </location>
</feature>
<dbReference type="PANTHER" id="PTHR23278">
    <property type="entry name" value="SIDESTEP PROTEIN"/>
    <property type="match status" value="1"/>
</dbReference>
<dbReference type="InterPro" id="IPR003599">
    <property type="entry name" value="Ig_sub"/>
</dbReference>
<dbReference type="Pfam" id="PF08205">
    <property type="entry name" value="C2-set_2"/>
    <property type="match status" value="1"/>
</dbReference>
<dbReference type="RefSeq" id="XP_022250003.1">
    <property type="nucleotide sequence ID" value="XM_022394295.1"/>
</dbReference>
<dbReference type="InterPro" id="IPR013162">
    <property type="entry name" value="CD80_C2-set"/>
</dbReference>
<dbReference type="InterPro" id="IPR036179">
    <property type="entry name" value="Ig-like_dom_sf"/>
</dbReference>
<evidence type="ECO:0000313" key="8">
    <source>
        <dbReference type="RefSeq" id="XP_022249963.1"/>
    </source>
</evidence>
<dbReference type="CDD" id="cd00096">
    <property type="entry name" value="Ig"/>
    <property type="match status" value="2"/>
</dbReference>
<dbReference type="Gene3D" id="2.60.40.10">
    <property type="entry name" value="Immunoglobulins"/>
    <property type="match status" value="5"/>
</dbReference>
<proteinExistence type="predicted"/>
<feature type="domain" description="Ig-like" evidence="6">
    <location>
        <begin position="173"/>
        <end position="269"/>
    </location>
</feature>
<dbReference type="PANTHER" id="PTHR23278:SF19">
    <property type="entry name" value="OBSCURIN"/>
    <property type="match status" value="1"/>
</dbReference>
<protein>
    <submittedName>
        <fullName evidence="8 9">Hemicentin-1-like isoform X1</fullName>
    </submittedName>
</protein>
<dbReference type="SMART" id="SM00409">
    <property type="entry name" value="IG"/>
    <property type="match status" value="4"/>
</dbReference>
<organism evidence="7 9">
    <name type="scientific">Limulus polyphemus</name>
    <name type="common">Atlantic horseshoe crab</name>
    <dbReference type="NCBI Taxonomy" id="6850"/>
    <lineage>
        <taxon>Eukaryota</taxon>
        <taxon>Metazoa</taxon>
        <taxon>Ecdysozoa</taxon>
        <taxon>Arthropoda</taxon>
        <taxon>Chelicerata</taxon>
        <taxon>Merostomata</taxon>
        <taxon>Xiphosura</taxon>
        <taxon>Limulidae</taxon>
        <taxon>Limulus</taxon>
    </lineage>
</organism>
<evidence type="ECO:0000259" key="6">
    <source>
        <dbReference type="PROSITE" id="PS50835"/>
    </source>
</evidence>
<feature type="compositionally biased region" description="Basic and acidic residues" evidence="4">
    <location>
        <begin position="863"/>
        <end position="878"/>
    </location>
</feature>
<dbReference type="InterPro" id="IPR013783">
    <property type="entry name" value="Ig-like_fold"/>
</dbReference>
<feature type="region of interest" description="Disordered" evidence="4">
    <location>
        <begin position="833"/>
        <end position="884"/>
    </location>
</feature>
<sequence>MCLLQNAELNSQYWRPMSMNMKSFGVFLYLCICFMCPVVLSGVPGIKLKPVHIYDDQTDYAEYNSVVGDKVILPCNITPPSPDDSVALVLWYRGNSGNPIYSVDARNEPVQEGKHFASDILGSRAKFNISLKTSFLVIEPVKDDDGGEYRCRVDFRRGRTQNRKLKVNIIVPPQDLYVKTGDEKFQDAVFGPINEGSSLKLTCEAVGGNPPPSVTWWKESDLMDNSYFILEENVVVNILEIKVVERYLSKGTITCQAQNTNLTMPKSVTIRLDVNLKPQYVRISSTKEKLEAGVEQEVKCSTKGSLPAAVLTWWLDGKKMVNHKETVAGDPPVTSSVLTLVPTEKDNGKTLICRATNPRLLESVLEDSWNLDVFYQPKLSLVLGASVQDEQIREGHNVYFECNINANPQVQDVEWLFNDEKLFSEPSKGILINNKLLRLQNVGKEHRGIYQCQAHNSVGRGLSEEVPLNIQYSPVCAPGQKSVYGVGRHERVRITCQLEADPSDITFRWGFNNSQENLDIVTFNSSGPISTTYFIPRTKYDYGTIFCRGKNDIGEQRNPCIFNIIPAGKPESVNNCTINNQTARSLSLACVPGDDGGLLQQFHLEIYSRKYPRLLANLTSLDLPAFEAIGLPSGSPLRIIVYASNAKGKSEEVTLAASTLFAAEKHTGSVPQVFISPVLAVLLGIILVLVIMALVILVIVKKRRSEVNRDETPPTDGEDKSDDLKKKNLGNHSETKDKCPDVIPPRNVSTGPEYADVALSVSTKSTDLASQCIYENLNNQREHTYENIISKPHYRSKNNDEELMYAELTLPENKTNMVRTSEDPPTEYAAIDFQKSRKLTSPPGNETEEEEEGFSVETPLMNNRKDDKKWMRMERDKPTVSTPV</sequence>
<gene>
    <name evidence="8 9" type="primary">LOC106467439</name>
</gene>
<dbReference type="RefSeq" id="XP_022249963.1">
    <property type="nucleotide sequence ID" value="XM_022394255.1"/>
</dbReference>
<comment type="subcellular location">
    <subcellularLocation>
        <location evidence="1">Membrane</location>
        <topology evidence="1">Single-pass membrane protein</topology>
    </subcellularLocation>
</comment>
<evidence type="ECO:0000256" key="3">
    <source>
        <dbReference type="ARBA" id="ARBA00023157"/>
    </source>
</evidence>